<gene>
    <name evidence="2" type="ORF">METZ01_LOCUS225276</name>
</gene>
<feature type="transmembrane region" description="Helical" evidence="1">
    <location>
        <begin position="16"/>
        <end position="36"/>
    </location>
</feature>
<accession>A0A382GC41</accession>
<keyword evidence="1" id="KW-0472">Membrane</keyword>
<dbReference type="AlphaFoldDB" id="A0A382GC41"/>
<evidence type="ECO:0000256" key="1">
    <source>
        <dbReference type="SAM" id="Phobius"/>
    </source>
</evidence>
<sequence length="51" mass="5929">MNENRFLFNLQNKAHLTFFETITLLTWIVFKLALLASMINKGSAEFIYAGF</sequence>
<dbReference type="EMBL" id="UINC01054561">
    <property type="protein sequence ID" value="SVB72422.1"/>
    <property type="molecule type" value="Genomic_DNA"/>
</dbReference>
<evidence type="ECO:0000313" key="2">
    <source>
        <dbReference type="EMBL" id="SVB72422.1"/>
    </source>
</evidence>
<organism evidence="2">
    <name type="scientific">marine metagenome</name>
    <dbReference type="NCBI Taxonomy" id="408172"/>
    <lineage>
        <taxon>unclassified sequences</taxon>
        <taxon>metagenomes</taxon>
        <taxon>ecological metagenomes</taxon>
    </lineage>
</organism>
<reference evidence="2" key="1">
    <citation type="submission" date="2018-05" db="EMBL/GenBank/DDBJ databases">
        <authorList>
            <person name="Lanie J.A."/>
            <person name="Ng W.-L."/>
            <person name="Kazmierczak K.M."/>
            <person name="Andrzejewski T.M."/>
            <person name="Davidsen T.M."/>
            <person name="Wayne K.J."/>
            <person name="Tettelin H."/>
            <person name="Glass J.I."/>
            <person name="Rusch D."/>
            <person name="Podicherti R."/>
            <person name="Tsui H.-C.T."/>
            <person name="Winkler M.E."/>
        </authorList>
    </citation>
    <scope>NUCLEOTIDE SEQUENCE</scope>
</reference>
<keyword evidence="1" id="KW-0812">Transmembrane</keyword>
<protein>
    <submittedName>
        <fullName evidence="2">Uncharacterized protein</fullName>
    </submittedName>
</protein>
<keyword evidence="1" id="KW-1133">Transmembrane helix</keyword>
<proteinExistence type="predicted"/>
<name>A0A382GC41_9ZZZZ</name>